<keyword evidence="4" id="KW-0443">Lipid metabolism</keyword>
<dbReference type="UniPathway" id="UPA00659"/>
<dbReference type="Pfam" id="PF00378">
    <property type="entry name" value="ECH_1"/>
    <property type="match status" value="1"/>
</dbReference>
<evidence type="ECO:0000256" key="2">
    <source>
        <dbReference type="ARBA" id="ARBA00005254"/>
    </source>
</evidence>
<dbReference type="InterPro" id="IPR014748">
    <property type="entry name" value="Enoyl-CoA_hydra_C"/>
</dbReference>
<dbReference type="CDD" id="cd06558">
    <property type="entry name" value="crotonase-like"/>
    <property type="match status" value="1"/>
</dbReference>
<keyword evidence="7" id="KW-1185">Reference proteome</keyword>
<dbReference type="Gene3D" id="1.10.12.10">
    <property type="entry name" value="Lyase 2-enoyl-coa Hydratase, Chain A, domain 2"/>
    <property type="match status" value="1"/>
</dbReference>
<dbReference type="InterPro" id="IPR045002">
    <property type="entry name" value="Ech1-like"/>
</dbReference>
<accession>A0A4R9M2W4</accession>
<comment type="similarity">
    <text evidence="2">Belongs to the enoyl-CoA hydratase/isomerase family.</text>
</comment>
<proteinExistence type="inferred from homology"/>
<dbReference type="PANTHER" id="PTHR43149">
    <property type="entry name" value="ENOYL-COA HYDRATASE"/>
    <property type="match status" value="1"/>
</dbReference>
<comment type="caution">
    <text evidence="6">The sequence shown here is derived from an EMBL/GenBank/DDBJ whole genome shotgun (WGS) entry which is preliminary data.</text>
</comment>
<evidence type="ECO:0000256" key="4">
    <source>
        <dbReference type="ARBA" id="ARBA00023098"/>
    </source>
</evidence>
<dbReference type="PANTHER" id="PTHR43149:SF1">
    <property type="entry name" value="DELTA(3,5)-DELTA(2,4)-DIENOYL-COA ISOMERASE, MITOCHONDRIAL"/>
    <property type="match status" value="1"/>
</dbReference>
<comment type="pathway">
    <text evidence="1">Lipid metabolism; fatty acid beta-oxidation.</text>
</comment>
<dbReference type="NCBIfam" id="NF004794">
    <property type="entry name" value="PRK06142.1"/>
    <property type="match status" value="1"/>
</dbReference>
<dbReference type="InterPro" id="IPR001753">
    <property type="entry name" value="Enoyl-CoA_hydra/iso"/>
</dbReference>
<evidence type="ECO:0000256" key="3">
    <source>
        <dbReference type="ARBA" id="ARBA00022832"/>
    </source>
</evidence>
<dbReference type="EMBL" id="RQHW01000016">
    <property type="protein sequence ID" value="TGN20087.1"/>
    <property type="molecule type" value="Genomic_DNA"/>
</dbReference>
<dbReference type="Gene3D" id="3.90.226.10">
    <property type="entry name" value="2-enoyl-CoA Hydratase, Chain A, domain 1"/>
    <property type="match status" value="1"/>
</dbReference>
<keyword evidence="5" id="KW-0413">Isomerase</keyword>
<protein>
    <submittedName>
        <fullName evidence="6">Crotonase/enoyl-CoA hydratase family protein</fullName>
    </submittedName>
</protein>
<name>A0A4R9M2W4_9LEPT</name>
<dbReference type="Proteomes" id="UP000298058">
    <property type="component" value="Unassembled WGS sequence"/>
</dbReference>
<evidence type="ECO:0000256" key="5">
    <source>
        <dbReference type="ARBA" id="ARBA00023235"/>
    </source>
</evidence>
<evidence type="ECO:0000313" key="7">
    <source>
        <dbReference type="Proteomes" id="UP000298058"/>
    </source>
</evidence>
<dbReference type="FunFam" id="1.10.12.10:FF:000004">
    <property type="entry name" value="Delta3,5-delta2,4-dienoyl-CoA isomerase"/>
    <property type="match status" value="1"/>
</dbReference>
<sequence>MKSFPFFEIEQDKNVAILYLNKPEKRNAMDWSFWRDLPLAIDFINQEPSIHAYIIAARGKSFSTGLDLDHFFNEFGSLIQGELGDGREKLYHLILTMQKGINAVYNSPKPSVALIQKHCIGGGLDLISACDVRYSTKDAVFSLREAKVGIVADMGSLQRLPSIIGGGNTKELALTGKDIDADEALRMGLVTKVTADYETLFQEGLKTAHEIAENPTLVVRGVKQVLNYGVGKSIDDSLNYVAVWNSSMLDSKDFRAAIQGFRERKRPYFNLETRRTEN</sequence>
<keyword evidence="3" id="KW-0276">Fatty acid metabolism</keyword>
<dbReference type="InterPro" id="IPR029045">
    <property type="entry name" value="ClpP/crotonase-like_dom_sf"/>
</dbReference>
<dbReference type="AlphaFoldDB" id="A0A4R9M2W4"/>
<dbReference type="SUPFAM" id="SSF52096">
    <property type="entry name" value="ClpP/crotonase"/>
    <property type="match status" value="1"/>
</dbReference>
<gene>
    <name evidence="6" type="ORF">EHS15_05150</name>
</gene>
<evidence type="ECO:0000313" key="6">
    <source>
        <dbReference type="EMBL" id="TGN20087.1"/>
    </source>
</evidence>
<dbReference type="GO" id="GO:0016853">
    <property type="term" value="F:isomerase activity"/>
    <property type="evidence" value="ECO:0007669"/>
    <property type="project" value="UniProtKB-KW"/>
</dbReference>
<evidence type="ECO:0000256" key="1">
    <source>
        <dbReference type="ARBA" id="ARBA00005005"/>
    </source>
</evidence>
<organism evidence="6 7">
    <name type="scientific">Leptospira idonii</name>
    <dbReference type="NCBI Taxonomy" id="1193500"/>
    <lineage>
        <taxon>Bacteria</taxon>
        <taxon>Pseudomonadati</taxon>
        <taxon>Spirochaetota</taxon>
        <taxon>Spirochaetia</taxon>
        <taxon>Leptospirales</taxon>
        <taxon>Leptospiraceae</taxon>
        <taxon>Leptospira</taxon>
    </lineage>
</organism>
<dbReference type="GO" id="GO:0006635">
    <property type="term" value="P:fatty acid beta-oxidation"/>
    <property type="evidence" value="ECO:0007669"/>
    <property type="project" value="UniProtKB-UniPathway"/>
</dbReference>
<reference evidence="6" key="1">
    <citation type="journal article" date="2019" name="PLoS Negl. Trop. Dis.">
        <title>Revisiting the worldwide diversity of Leptospira species in the environment.</title>
        <authorList>
            <person name="Vincent A.T."/>
            <person name="Schiettekatte O."/>
            <person name="Bourhy P."/>
            <person name="Veyrier F.J."/>
            <person name="Picardeau M."/>
        </authorList>
    </citation>
    <scope>NUCLEOTIDE SEQUENCE [LARGE SCALE GENOMIC DNA]</scope>
    <source>
        <strain evidence="6">201300427</strain>
    </source>
</reference>
<dbReference type="OrthoDB" id="254175at2"/>
<dbReference type="RefSeq" id="WP_135759483.1">
    <property type="nucleotide sequence ID" value="NZ_RQHW01000016.1"/>
</dbReference>